<reference evidence="3" key="2">
    <citation type="journal article" date="2019" name="Int. J. Syst. Evol. Microbiol.">
        <title>The Global Catalogue of Microorganisms (GCM) 10K type strain sequencing project: providing services to taxonomists for standard genome sequencing and annotation.</title>
        <authorList>
            <consortium name="The Broad Institute Genomics Platform"/>
            <consortium name="The Broad Institute Genome Sequencing Center for Infectious Disease"/>
            <person name="Wu L."/>
            <person name="Ma J."/>
        </authorList>
    </citation>
    <scope>NUCLEOTIDE SEQUENCE [LARGE SCALE GENOMIC DNA]</scope>
    <source>
        <strain evidence="3">XZYJT29</strain>
    </source>
</reference>
<name>A0ABD5YBP2_9EURY</name>
<evidence type="ECO:0000313" key="2">
    <source>
        <dbReference type="EMBL" id="MFC7142952.1"/>
    </source>
</evidence>
<sequence length="119" mass="13166">MGSEWIRDYLQVEDDVLALTVAGNQFTVEGNAHLEWECDTFGLKHVFVNGRVGEVYLEPVANDACRTNENKAGRGPWLAPFSVTGRFDGGRPDALEVHLEGQFIRGDGPRGGAYTRQEL</sequence>
<dbReference type="EMBL" id="JBHTAS010000002">
    <property type="protein sequence ID" value="MFC7142952.1"/>
    <property type="molecule type" value="Genomic_DNA"/>
</dbReference>
<gene>
    <name evidence="1" type="ORF">ACFQMA_23875</name>
    <name evidence="2" type="ORF">ACFQMA_24405</name>
</gene>
<accession>A0ABD5YBP2</accession>
<evidence type="ECO:0000313" key="3">
    <source>
        <dbReference type="Proteomes" id="UP001596432"/>
    </source>
</evidence>
<dbReference type="AlphaFoldDB" id="A0ABD5YBP2"/>
<protein>
    <submittedName>
        <fullName evidence="2">Uncharacterized protein</fullName>
    </submittedName>
</protein>
<organism evidence="2 3">
    <name type="scientific">Halosimplex aquaticum</name>
    <dbReference type="NCBI Taxonomy" id="3026162"/>
    <lineage>
        <taxon>Archaea</taxon>
        <taxon>Methanobacteriati</taxon>
        <taxon>Methanobacteriota</taxon>
        <taxon>Stenosarchaea group</taxon>
        <taxon>Halobacteria</taxon>
        <taxon>Halobacteriales</taxon>
        <taxon>Haloarculaceae</taxon>
        <taxon>Halosimplex</taxon>
    </lineage>
</organism>
<dbReference type="EMBL" id="JBHTAS010000002">
    <property type="protein sequence ID" value="MFC7142854.1"/>
    <property type="molecule type" value="Genomic_DNA"/>
</dbReference>
<dbReference type="GeneID" id="78823317"/>
<dbReference type="RefSeq" id="WP_274326280.1">
    <property type="nucleotide sequence ID" value="NZ_CP118159.1"/>
</dbReference>
<keyword evidence="3" id="KW-1185">Reference proteome</keyword>
<proteinExistence type="predicted"/>
<reference evidence="2" key="1">
    <citation type="journal article" date="2014" name="Int. J. Syst. Evol. Microbiol.">
        <title>Complete genome sequence of Corynebacterium casei LMG S-19264T (=DSM 44701T), isolated from a smear-ripened cheese.</title>
        <authorList>
            <consortium name="US DOE Joint Genome Institute (JGI-PGF)"/>
            <person name="Walter F."/>
            <person name="Albersmeier A."/>
            <person name="Kalinowski J."/>
            <person name="Ruckert C."/>
        </authorList>
    </citation>
    <scope>NUCLEOTIDE SEQUENCE [LARGE SCALE GENOMIC DNA]</scope>
    <source>
        <strain evidence="2">NBRC 111756</strain>
    </source>
</reference>
<dbReference type="Proteomes" id="UP001596432">
    <property type="component" value="Unassembled WGS sequence"/>
</dbReference>
<reference evidence="2" key="3">
    <citation type="submission" date="2024-09" db="EMBL/GenBank/DDBJ databases">
        <authorList>
            <person name="Sun Q."/>
        </authorList>
    </citation>
    <scope>NUCLEOTIDE SEQUENCE</scope>
    <source>
        <strain evidence="2">NBRC 111756</strain>
    </source>
</reference>
<comment type="caution">
    <text evidence="2">The sequence shown here is derived from an EMBL/GenBank/DDBJ whole genome shotgun (WGS) entry which is preliminary data.</text>
</comment>
<evidence type="ECO:0000313" key="1">
    <source>
        <dbReference type="EMBL" id="MFC7142854.1"/>
    </source>
</evidence>